<comment type="caution">
    <text evidence="13">The sequence shown here is derived from an EMBL/GenBank/DDBJ whole genome shotgun (WGS) entry which is preliminary data.</text>
</comment>
<evidence type="ECO:0000256" key="7">
    <source>
        <dbReference type="ARBA" id="ARBA00022801"/>
    </source>
</evidence>
<evidence type="ECO:0000256" key="10">
    <source>
        <dbReference type="ARBA" id="ARBA00023157"/>
    </source>
</evidence>
<dbReference type="CDD" id="cd03860">
    <property type="entry name" value="M14_CP_A-B_like"/>
    <property type="match status" value="1"/>
</dbReference>
<protein>
    <recommendedName>
        <fullName evidence="12">Peptidase M14 domain-containing protein</fullName>
    </recommendedName>
</protein>
<keyword evidence="6" id="KW-0732">Signal</keyword>
<evidence type="ECO:0000259" key="12">
    <source>
        <dbReference type="PROSITE" id="PS52035"/>
    </source>
</evidence>
<dbReference type="Gene3D" id="3.30.70.340">
    <property type="entry name" value="Metallocarboxypeptidase-like"/>
    <property type="match status" value="1"/>
</dbReference>
<dbReference type="Proteomes" id="UP001142055">
    <property type="component" value="Chromosome 2"/>
</dbReference>
<dbReference type="PANTHER" id="PTHR11705:SF91">
    <property type="entry name" value="FI01817P-RELATED"/>
    <property type="match status" value="1"/>
</dbReference>
<feature type="active site" description="Proton donor/acceptor" evidence="11">
    <location>
        <position position="386"/>
    </location>
</feature>
<evidence type="ECO:0000256" key="6">
    <source>
        <dbReference type="ARBA" id="ARBA00022729"/>
    </source>
</evidence>
<dbReference type="InterPro" id="IPR000834">
    <property type="entry name" value="Peptidase_M14"/>
</dbReference>
<dbReference type="GO" id="GO:0008270">
    <property type="term" value="F:zinc ion binding"/>
    <property type="evidence" value="ECO:0007669"/>
    <property type="project" value="InterPro"/>
</dbReference>
<evidence type="ECO:0000313" key="14">
    <source>
        <dbReference type="Proteomes" id="UP001142055"/>
    </source>
</evidence>
<dbReference type="FunFam" id="3.40.630.10:FF:000001">
    <property type="entry name" value="Carboxypeptidase B"/>
    <property type="match status" value="1"/>
</dbReference>
<accession>A0A9Q0MB07</accession>
<comment type="similarity">
    <text evidence="2 11">Belongs to the peptidase M14 family.</text>
</comment>
<dbReference type="GO" id="GO:0006508">
    <property type="term" value="P:proteolysis"/>
    <property type="evidence" value="ECO:0007669"/>
    <property type="project" value="UniProtKB-KW"/>
</dbReference>
<keyword evidence="10" id="KW-1015">Disulfide bond</keyword>
<evidence type="ECO:0000256" key="5">
    <source>
        <dbReference type="ARBA" id="ARBA00022723"/>
    </source>
</evidence>
<gene>
    <name evidence="13" type="ORF">RDWZM_007074</name>
</gene>
<reference evidence="13" key="1">
    <citation type="submission" date="2022-12" db="EMBL/GenBank/DDBJ databases">
        <title>Genome assemblies of Blomia tropicalis.</title>
        <authorList>
            <person name="Cui Y."/>
        </authorList>
    </citation>
    <scope>NUCLEOTIDE SEQUENCE</scope>
    <source>
        <tissue evidence="13">Adult mites</tissue>
    </source>
</reference>
<dbReference type="Pfam" id="PF02244">
    <property type="entry name" value="Propep_M14"/>
    <property type="match status" value="1"/>
</dbReference>
<feature type="domain" description="Peptidase M14" evidence="12">
    <location>
        <begin position="119"/>
        <end position="420"/>
    </location>
</feature>
<keyword evidence="5" id="KW-0479">Metal-binding</keyword>
<proteinExistence type="inferred from homology"/>
<dbReference type="EMBL" id="JAPWDV010000002">
    <property type="protein sequence ID" value="KAJ6221262.1"/>
    <property type="molecule type" value="Genomic_DNA"/>
</dbReference>
<evidence type="ECO:0000256" key="4">
    <source>
        <dbReference type="ARBA" id="ARBA00022670"/>
    </source>
</evidence>
<dbReference type="OMA" id="EGQPIKM"/>
<keyword evidence="14" id="KW-1185">Reference proteome</keyword>
<name>A0A9Q0MB07_BLOTA</name>
<evidence type="ECO:0000256" key="1">
    <source>
        <dbReference type="ARBA" id="ARBA00001947"/>
    </source>
</evidence>
<dbReference type="PANTHER" id="PTHR11705">
    <property type="entry name" value="PROTEASE FAMILY M14 CARBOXYPEPTIDASE A,B"/>
    <property type="match status" value="1"/>
</dbReference>
<dbReference type="PRINTS" id="PR00765">
    <property type="entry name" value="CRBOXYPTASEA"/>
</dbReference>
<dbReference type="PROSITE" id="PS00132">
    <property type="entry name" value="CARBOXYPEPT_ZN_1"/>
    <property type="match status" value="1"/>
</dbReference>
<dbReference type="SUPFAM" id="SSF54897">
    <property type="entry name" value="Protease propeptides/inhibitors"/>
    <property type="match status" value="1"/>
</dbReference>
<comment type="cofactor">
    <cofactor evidence="1">
        <name>Zn(2+)</name>
        <dbReference type="ChEBI" id="CHEBI:29105"/>
    </cofactor>
</comment>
<sequence length="425" mass="48372">MQTPTNISTKEMTYSGYKVLRVQADNLDQLHYLRNLSETESDLSSKINFWSEPDRLNSSIDVMIAPDIVNEMTTKFGKQNISSKTLINDVGKILDCQKDTQNPTSLFYLAPNDTTFLRSFQSLANIYQYMDEVTRQNPILCSTEVIGKTSEGRAMKIIKIGWPGETKKEKPIVWIDAGIHAREWIAPATALIIINKLVNGESDPEISPLLDTYDFHILPSANPDGYEYSRNFDRFWRKTRSRHRASWLGLFCVGVDPNRNYEFQWKRVGSSANPCSNTYHGPHPFSEPETKAIADHVMKHRERVKLFLSLHSYSQLILTPWGYTKDPPKSYPDLMRVAQIASRAIKMRHGTEYEYGSSPSILYMSAGGSDDWAHGTAGIKYSYTFELRDKGAYGFLLPPRLIQPTGEEMTDALVAMLNEIKKELS</sequence>
<evidence type="ECO:0000256" key="3">
    <source>
        <dbReference type="ARBA" id="ARBA00022645"/>
    </source>
</evidence>
<dbReference type="GO" id="GO:0004181">
    <property type="term" value="F:metallocarboxypeptidase activity"/>
    <property type="evidence" value="ECO:0007669"/>
    <property type="project" value="InterPro"/>
</dbReference>
<dbReference type="InterPro" id="IPR057246">
    <property type="entry name" value="CARBOXYPEPT_ZN_1"/>
</dbReference>
<organism evidence="13 14">
    <name type="scientific">Blomia tropicalis</name>
    <name type="common">Mite</name>
    <dbReference type="NCBI Taxonomy" id="40697"/>
    <lineage>
        <taxon>Eukaryota</taxon>
        <taxon>Metazoa</taxon>
        <taxon>Ecdysozoa</taxon>
        <taxon>Arthropoda</taxon>
        <taxon>Chelicerata</taxon>
        <taxon>Arachnida</taxon>
        <taxon>Acari</taxon>
        <taxon>Acariformes</taxon>
        <taxon>Sarcoptiformes</taxon>
        <taxon>Astigmata</taxon>
        <taxon>Glycyphagoidea</taxon>
        <taxon>Echimyopodidae</taxon>
        <taxon>Blomia</taxon>
    </lineage>
</organism>
<evidence type="ECO:0000256" key="9">
    <source>
        <dbReference type="ARBA" id="ARBA00023049"/>
    </source>
</evidence>
<dbReference type="PROSITE" id="PS52035">
    <property type="entry name" value="PEPTIDASE_M14"/>
    <property type="match status" value="1"/>
</dbReference>
<dbReference type="SMART" id="SM00631">
    <property type="entry name" value="Zn_pept"/>
    <property type="match status" value="1"/>
</dbReference>
<dbReference type="GO" id="GO:0005615">
    <property type="term" value="C:extracellular space"/>
    <property type="evidence" value="ECO:0007669"/>
    <property type="project" value="TreeGrafter"/>
</dbReference>
<dbReference type="AlphaFoldDB" id="A0A9Q0MB07"/>
<evidence type="ECO:0000313" key="13">
    <source>
        <dbReference type="EMBL" id="KAJ6221262.1"/>
    </source>
</evidence>
<dbReference type="InterPro" id="IPR036990">
    <property type="entry name" value="M14A-like_propep"/>
</dbReference>
<dbReference type="InterPro" id="IPR003146">
    <property type="entry name" value="M14A_act_pep"/>
</dbReference>
<evidence type="ECO:0000256" key="2">
    <source>
        <dbReference type="ARBA" id="ARBA00005988"/>
    </source>
</evidence>
<dbReference type="Gene3D" id="3.40.630.10">
    <property type="entry name" value="Zn peptidases"/>
    <property type="match status" value="1"/>
</dbReference>
<evidence type="ECO:0000256" key="11">
    <source>
        <dbReference type="PROSITE-ProRule" id="PRU01379"/>
    </source>
</evidence>
<keyword evidence="4" id="KW-0645">Protease</keyword>
<dbReference type="SUPFAM" id="SSF53187">
    <property type="entry name" value="Zn-dependent exopeptidases"/>
    <property type="match status" value="1"/>
</dbReference>
<keyword evidence="8" id="KW-0862">Zinc</keyword>
<keyword evidence="9" id="KW-0482">Metalloprotease</keyword>
<keyword evidence="3" id="KW-0121">Carboxypeptidase</keyword>
<evidence type="ECO:0000256" key="8">
    <source>
        <dbReference type="ARBA" id="ARBA00022833"/>
    </source>
</evidence>
<keyword evidence="7" id="KW-0378">Hydrolase</keyword>
<dbReference type="Pfam" id="PF00246">
    <property type="entry name" value="Peptidase_M14"/>
    <property type="match status" value="1"/>
</dbReference>